<keyword evidence="8" id="KW-1185">Reference proteome</keyword>
<accession>A0ABS5DK68</accession>
<evidence type="ECO:0000256" key="3">
    <source>
        <dbReference type="SAM" id="MobiDB-lite"/>
    </source>
</evidence>
<feature type="compositionally biased region" description="Pro residues" evidence="3">
    <location>
        <begin position="244"/>
        <end position="268"/>
    </location>
</feature>
<feature type="transmembrane region" description="Helical" evidence="4">
    <location>
        <begin position="101"/>
        <end position="120"/>
    </location>
</feature>
<name>A0ABS5DK68_9PSEU</name>
<feature type="transmembrane region" description="Helical" evidence="4">
    <location>
        <begin position="288"/>
        <end position="311"/>
    </location>
</feature>
<feature type="domain" description="Bacterial transcriptional activator" evidence="6">
    <location>
        <begin position="763"/>
        <end position="902"/>
    </location>
</feature>
<comment type="caution">
    <text evidence="7">The sequence shown here is derived from an EMBL/GenBank/DDBJ whole genome shotgun (WGS) entry which is preliminary data.</text>
</comment>
<dbReference type="Gene3D" id="1.10.10.10">
    <property type="entry name" value="Winged helix-like DNA-binding domain superfamily/Winged helix DNA-binding domain"/>
    <property type="match status" value="1"/>
</dbReference>
<keyword evidence="2" id="KW-0804">Transcription</keyword>
<evidence type="ECO:0000256" key="4">
    <source>
        <dbReference type="SAM" id="Phobius"/>
    </source>
</evidence>
<feature type="signal peptide" evidence="5">
    <location>
        <begin position="1"/>
        <end position="19"/>
    </location>
</feature>
<dbReference type="PANTHER" id="PTHR35807">
    <property type="entry name" value="TRANSCRIPTIONAL REGULATOR REDD-RELATED"/>
    <property type="match status" value="1"/>
</dbReference>
<dbReference type="InterPro" id="IPR005158">
    <property type="entry name" value="BTAD"/>
</dbReference>
<keyword evidence="4" id="KW-0472">Membrane</keyword>
<gene>
    <name evidence="7" type="ORF">KBO27_22275</name>
</gene>
<dbReference type="PANTHER" id="PTHR35807:SF1">
    <property type="entry name" value="TRANSCRIPTIONAL REGULATOR REDD"/>
    <property type="match status" value="1"/>
</dbReference>
<feature type="transmembrane region" description="Helical" evidence="4">
    <location>
        <begin position="61"/>
        <end position="81"/>
    </location>
</feature>
<organism evidence="7 8">
    <name type="scientific">Saccharopolyspora endophytica</name>
    <dbReference type="NCBI Taxonomy" id="543886"/>
    <lineage>
        <taxon>Bacteria</taxon>
        <taxon>Bacillati</taxon>
        <taxon>Actinomycetota</taxon>
        <taxon>Actinomycetes</taxon>
        <taxon>Pseudonocardiales</taxon>
        <taxon>Pseudonocardiaceae</taxon>
        <taxon>Saccharopolyspora</taxon>
    </lineage>
</organism>
<evidence type="ECO:0000256" key="5">
    <source>
        <dbReference type="SAM" id="SignalP"/>
    </source>
</evidence>
<dbReference type="InterPro" id="IPR036388">
    <property type="entry name" value="WH-like_DNA-bd_sf"/>
</dbReference>
<reference evidence="7 8" key="1">
    <citation type="submission" date="2021-04" db="EMBL/GenBank/DDBJ databases">
        <title>Whole-genome sequencing of Saccharopolyspora endophytica KCTC 19397.</title>
        <authorList>
            <person name="Ay H."/>
            <person name="Saygin H."/>
            <person name="Sahin N."/>
        </authorList>
    </citation>
    <scope>NUCLEOTIDE SEQUENCE [LARGE SCALE GENOMIC DNA]</scope>
    <source>
        <strain evidence="7 8">KCTC 19397</strain>
    </source>
</reference>
<evidence type="ECO:0000256" key="2">
    <source>
        <dbReference type="ARBA" id="ARBA00023163"/>
    </source>
</evidence>
<keyword evidence="1" id="KW-0805">Transcription regulation</keyword>
<feature type="compositionally biased region" description="Basic and acidic residues" evidence="3">
    <location>
        <begin position="593"/>
        <end position="605"/>
    </location>
</feature>
<evidence type="ECO:0000256" key="1">
    <source>
        <dbReference type="ARBA" id="ARBA00023015"/>
    </source>
</evidence>
<proteinExistence type="predicted"/>
<evidence type="ECO:0000313" key="7">
    <source>
        <dbReference type="EMBL" id="MBQ0926684.1"/>
    </source>
</evidence>
<protein>
    <recommendedName>
        <fullName evidence="6">Bacterial transcriptional activator domain-containing protein</fullName>
    </recommendedName>
</protein>
<dbReference type="InterPro" id="IPR036779">
    <property type="entry name" value="LysM_dom_sf"/>
</dbReference>
<sequence>MRMLVCLAARLLRVVGALAACAALVALLAGVPWGLVTFLGWPLPDHLPTSGEIESVLLNPLSVTLLLDVLACIAWPVWLVFAVDVARCIPDAVRGVRPPAIGPVHAVAGLLVATAVLGLLPRSPVAAEPATATPVQPTAAVTILDPTTTAVSAVDSPIPTHLVQQTNSASARSIVRVQSPHDGVYDSLWRIAERELGDGHRWTELFARNQGRPQPDGATLTDPHLIRPGWILHLPETAEDNTPLPRPTPPAQPPAIPTPTAPAPPPAEEAPGRPGTTEGAVAPASSTAVMLGSGGVVASTLAAAVSLGLLTRRRRRMRSYKPGSGDRTPMPAPAPAVHALRLVHDHAQLGDEAPDPDSITLPTRNPDIDLSSVEADSTHSVTDVDVGVGIREGRAYALDLAALHGLGLTGAGAAATARSLLVHLLATTSATLLIPDHDARALLGDEAPESPRLHTTTDLDEAVTALADGDTTRNTDLPGTELTRVLVSSIDRPHPRLEAVLDTGSSSGAAGILLGHWPAGATVRVRADGVVTATSPAVAELRGAQLFHLGATDTRDLLDLLIDTTHGPRPGYPAAADEAELTGDDHLDESERDAEPRVTDTHEAQPEFDADATIPVLQHQEKAPPSTTPIDEPEDAGQPDANQLADTEPAPEPPKRLLNLAVFGPLTLTWHSPETPARNLTAELAPKHKALITFLALHPHGATRASVREALWPEARGRRPYNAFYAALSQIRKALAEATDNHAADLVVQHDEHVALNTELVEVDYWQLNQAEHDRHIASTDEQRFAAWSRIVALYTGEIADGMSALWLDGPREAAHRTVLDALAGMAAHYRGHDSHKQLQLLEHARLLNPENEDIYRDIMRVQAELGLTDAISRTLHLLNTTLAEIGERPDPSTLALARTLQARQHRKAS</sequence>
<keyword evidence="4" id="KW-1133">Transmembrane helix</keyword>
<feature type="region of interest" description="Disordered" evidence="3">
    <location>
        <begin position="237"/>
        <end position="280"/>
    </location>
</feature>
<dbReference type="Gene3D" id="3.10.350.10">
    <property type="entry name" value="LysM domain"/>
    <property type="match status" value="1"/>
</dbReference>
<evidence type="ECO:0000259" key="6">
    <source>
        <dbReference type="SMART" id="SM01043"/>
    </source>
</evidence>
<keyword evidence="4" id="KW-0812">Transmembrane</keyword>
<keyword evidence="5" id="KW-0732">Signal</keyword>
<feature type="chain" id="PRO_5047172739" description="Bacterial transcriptional activator domain-containing protein" evidence="5">
    <location>
        <begin position="20"/>
        <end position="910"/>
    </location>
</feature>
<dbReference type="Proteomes" id="UP000674084">
    <property type="component" value="Unassembled WGS sequence"/>
</dbReference>
<feature type="transmembrane region" description="Helical" evidence="4">
    <location>
        <begin position="12"/>
        <end position="41"/>
    </location>
</feature>
<evidence type="ECO:0000313" key="8">
    <source>
        <dbReference type="Proteomes" id="UP000674084"/>
    </source>
</evidence>
<dbReference type="SMART" id="SM01043">
    <property type="entry name" value="BTAD"/>
    <property type="match status" value="1"/>
</dbReference>
<dbReference type="RefSeq" id="WP_210971829.1">
    <property type="nucleotide sequence ID" value="NZ_JAGPXE010000010.1"/>
</dbReference>
<feature type="region of interest" description="Disordered" evidence="3">
    <location>
        <begin position="587"/>
        <end position="655"/>
    </location>
</feature>
<dbReference type="InterPro" id="IPR051677">
    <property type="entry name" value="AfsR-DnrI-RedD_regulator"/>
</dbReference>
<dbReference type="EMBL" id="JAGPXE010000010">
    <property type="protein sequence ID" value="MBQ0926684.1"/>
    <property type="molecule type" value="Genomic_DNA"/>
</dbReference>